<sequence length="56" mass="6002">MCLICVSRAGKPPVGLHLDVAKGDKLIQVSGPVMQWCNSVAVHCPDTWTIISLLSL</sequence>
<protein>
    <submittedName>
        <fullName evidence="1">Uncharacterized protein</fullName>
    </submittedName>
</protein>
<proteinExistence type="predicted"/>
<keyword evidence="2" id="KW-1185">Reference proteome</keyword>
<accession>A0A5B7IT26</accession>
<evidence type="ECO:0000313" key="2">
    <source>
        <dbReference type="Proteomes" id="UP000324222"/>
    </source>
</evidence>
<evidence type="ECO:0000313" key="1">
    <source>
        <dbReference type="EMBL" id="MPC88751.1"/>
    </source>
</evidence>
<reference evidence="1 2" key="1">
    <citation type="submission" date="2019-05" db="EMBL/GenBank/DDBJ databases">
        <title>Another draft genome of Portunus trituberculatus and its Hox gene families provides insights of decapod evolution.</title>
        <authorList>
            <person name="Jeong J.-H."/>
            <person name="Song I."/>
            <person name="Kim S."/>
            <person name="Choi T."/>
            <person name="Kim D."/>
            <person name="Ryu S."/>
            <person name="Kim W."/>
        </authorList>
    </citation>
    <scope>NUCLEOTIDE SEQUENCE [LARGE SCALE GENOMIC DNA]</scope>
    <source>
        <tissue evidence="1">Muscle</tissue>
    </source>
</reference>
<dbReference type="EMBL" id="VSRR010078851">
    <property type="protein sequence ID" value="MPC88751.1"/>
    <property type="molecule type" value="Genomic_DNA"/>
</dbReference>
<organism evidence="1 2">
    <name type="scientific">Portunus trituberculatus</name>
    <name type="common">Swimming crab</name>
    <name type="synonym">Neptunus trituberculatus</name>
    <dbReference type="NCBI Taxonomy" id="210409"/>
    <lineage>
        <taxon>Eukaryota</taxon>
        <taxon>Metazoa</taxon>
        <taxon>Ecdysozoa</taxon>
        <taxon>Arthropoda</taxon>
        <taxon>Crustacea</taxon>
        <taxon>Multicrustacea</taxon>
        <taxon>Malacostraca</taxon>
        <taxon>Eumalacostraca</taxon>
        <taxon>Eucarida</taxon>
        <taxon>Decapoda</taxon>
        <taxon>Pleocyemata</taxon>
        <taxon>Brachyura</taxon>
        <taxon>Eubrachyura</taxon>
        <taxon>Portunoidea</taxon>
        <taxon>Portunidae</taxon>
        <taxon>Portuninae</taxon>
        <taxon>Portunus</taxon>
    </lineage>
</organism>
<dbReference type="AlphaFoldDB" id="A0A5B7IT26"/>
<name>A0A5B7IT26_PORTR</name>
<dbReference type="Proteomes" id="UP000324222">
    <property type="component" value="Unassembled WGS sequence"/>
</dbReference>
<gene>
    <name evidence="1" type="ORF">E2C01_083671</name>
</gene>
<comment type="caution">
    <text evidence="1">The sequence shown here is derived from an EMBL/GenBank/DDBJ whole genome shotgun (WGS) entry which is preliminary data.</text>
</comment>